<keyword evidence="2" id="KW-0597">Phosphoprotein</keyword>
<dbReference type="GO" id="GO:0044550">
    <property type="term" value="P:secondary metabolite biosynthetic process"/>
    <property type="evidence" value="ECO:0007669"/>
    <property type="project" value="TreeGrafter"/>
</dbReference>
<sequence length="361" mass="39650">MHLLVIVSPKCLKKGGHFVEIGKKNIIFNTPLNLKSLMNNISFCSAHIDLLDVDKLSSLMNESFELLTTGKITPIPVTLVPIKKYLSAFFNMASGNNVGKICLIMDDNYEPSCKPINLVKENKSYLITGAFGGVGLRVAEWLQLRGAKNIVLTTSGNAEKRNNNPIVKGLRSKGVNATICQCDISDINAVRKLFQETKPQISGIFHLANKFASGLIKRTSLEQFHNASNPKARGALNLHLVSKIYPLDMFVLFSSVLDFLGNKGQAAYGAANSFLGSLVELRRSQGLCGSCLSLPAMKGSSYLAQFKQERQANQYKELITMLDSNDLPELLDDVIHYSMPPSVLILDEVAKMNIETDEVAP</sequence>
<dbReference type="InterPro" id="IPR013968">
    <property type="entry name" value="PKS_KR"/>
</dbReference>
<name>A0A1Y2F8C7_9FUNG</name>
<dbReference type="STRING" id="1754190.A0A1Y2F8C7"/>
<reference evidence="4 5" key="1">
    <citation type="submission" date="2016-08" db="EMBL/GenBank/DDBJ databases">
        <title>A Parts List for Fungal Cellulosomes Revealed by Comparative Genomics.</title>
        <authorList>
            <consortium name="DOE Joint Genome Institute"/>
            <person name="Haitjema C.H."/>
            <person name="Gilmore S.P."/>
            <person name="Henske J.K."/>
            <person name="Solomon K.V."/>
            <person name="De Groot R."/>
            <person name="Kuo A."/>
            <person name="Mondo S.J."/>
            <person name="Salamov A.A."/>
            <person name="Labutti K."/>
            <person name="Zhao Z."/>
            <person name="Chiniquy J."/>
            <person name="Barry K."/>
            <person name="Brewer H.M."/>
            <person name="Purvine S.O."/>
            <person name="Wright A.T."/>
            <person name="Boxma B."/>
            <person name="Van Alen T."/>
            <person name="Hackstein J.H."/>
            <person name="Baker S.E."/>
            <person name="Grigoriev I.V."/>
            <person name="O'Malley M.A."/>
        </authorList>
    </citation>
    <scope>NUCLEOTIDE SEQUENCE [LARGE SCALE GENOMIC DNA]</scope>
    <source>
        <strain evidence="4 5">G1</strain>
    </source>
</reference>
<dbReference type="InterPro" id="IPR050091">
    <property type="entry name" value="PKS_NRPS_Biosynth_Enz"/>
</dbReference>
<protein>
    <submittedName>
        <fullName evidence="4">KR-domain-containing protein</fullName>
    </submittedName>
</protein>
<dbReference type="GO" id="GO:0004312">
    <property type="term" value="F:fatty acid synthase activity"/>
    <property type="evidence" value="ECO:0007669"/>
    <property type="project" value="TreeGrafter"/>
</dbReference>
<dbReference type="Gene3D" id="3.90.180.10">
    <property type="entry name" value="Medium-chain alcohol dehydrogenases, catalytic domain"/>
    <property type="match status" value="1"/>
</dbReference>
<accession>A0A1Y2F8C7</accession>
<dbReference type="GO" id="GO:0006633">
    <property type="term" value="P:fatty acid biosynthetic process"/>
    <property type="evidence" value="ECO:0007669"/>
    <property type="project" value="TreeGrafter"/>
</dbReference>
<proteinExistence type="predicted"/>
<dbReference type="PANTHER" id="PTHR43775">
    <property type="entry name" value="FATTY ACID SYNTHASE"/>
    <property type="match status" value="1"/>
</dbReference>
<dbReference type="InterPro" id="IPR057326">
    <property type="entry name" value="KR_dom"/>
</dbReference>
<comment type="caution">
    <text evidence="4">The sequence shown here is derived from an EMBL/GenBank/DDBJ whole genome shotgun (WGS) entry which is preliminary data.</text>
</comment>
<dbReference type="OrthoDB" id="2113915at2759"/>
<feature type="domain" description="Ketoreductase" evidence="3">
    <location>
        <begin position="123"/>
        <end position="300"/>
    </location>
</feature>
<evidence type="ECO:0000259" key="3">
    <source>
        <dbReference type="SMART" id="SM00822"/>
    </source>
</evidence>
<dbReference type="InterPro" id="IPR036291">
    <property type="entry name" value="NAD(P)-bd_dom_sf"/>
</dbReference>
<evidence type="ECO:0000256" key="1">
    <source>
        <dbReference type="ARBA" id="ARBA00022450"/>
    </source>
</evidence>
<organism evidence="4 5">
    <name type="scientific">Neocallimastix californiae</name>
    <dbReference type="NCBI Taxonomy" id="1754190"/>
    <lineage>
        <taxon>Eukaryota</taxon>
        <taxon>Fungi</taxon>
        <taxon>Fungi incertae sedis</taxon>
        <taxon>Chytridiomycota</taxon>
        <taxon>Chytridiomycota incertae sedis</taxon>
        <taxon>Neocallimastigomycetes</taxon>
        <taxon>Neocallimastigales</taxon>
        <taxon>Neocallimastigaceae</taxon>
        <taxon>Neocallimastix</taxon>
    </lineage>
</organism>
<evidence type="ECO:0000313" key="5">
    <source>
        <dbReference type="Proteomes" id="UP000193920"/>
    </source>
</evidence>
<dbReference type="SMART" id="SM00822">
    <property type="entry name" value="PKS_KR"/>
    <property type="match status" value="1"/>
</dbReference>
<dbReference type="Gene3D" id="3.40.50.720">
    <property type="entry name" value="NAD(P)-binding Rossmann-like Domain"/>
    <property type="match status" value="1"/>
</dbReference>
<evidence type="ECO:0000256" key="2">
    <source>
        <dbReference type="ARBA" id="ARBA00022553"/>
    </source>
</evidence>
<gene>
    <name evidence="4" type="ORF">LY90DRAFT_623080</name>
</gene>
<feature type="non-terminal residue" evidence="4">
    <location>
        <position position="361"/>
    </location>
</feature>
<dbReference type="Proteomes" id="UP000193920">
    <property type="component" value="Unassembled WGS sequence"/>
</dbReference>
<dbReference type="AlphaFoldDB" id="A0A1Y2F8C7"/>
<dbReference type="SUPFAM" id="SSF51735">
    <property type="entry name" value="NAD(P)-binding Rossmann-fold domains"/>
    <property type="match status" value="1"/>
</dbReference>
<keyword evidence="1" id="KW-0596">Phosphopantetheine</keyword>
<evidence type="ECO:0000313" key="4">
    <source>
        <dbReference type="EMBL" id="ORY80158.1"/>
    </source>
</evidence>
<dbReference type="EMBL" id="MCOG01000013">
    <property type="protein sequence ID" value="ORY80158.1"/>
    <property type="molecule type" value="Genomic_DNA"/>
</dbReference>
<keyword evidence="5" id="KW-1185">Reference proteome</keyword>
<dbReference type="Pfam" id="PF08659">
    <property type="entry name" value="KR"/>
    <property type="match status" value="1"/>
</dbReference>
<dbReference type="PANTHER" id="PTHR43775:SF37">
    <property type="entry name" value="SI:DKEY-61P9.11"/>
    <property type="match status" value="1"/>
</dbReference>